<dbReference type="PANTHER" id="PTHR45644">
    <property type="entry name" value="AAA ATPASE, PUTATIVE (AFU_ORTHOLOGUE AFUA_2G12920)-RELATED-RELATED"/>
    <property type="match status" value="1"/>
</dbReference>
<dbReference type="InterPro" id="IPR003959">
    <property type="entry name" value="ATPase_AAA_core"/>
</dbReference>
<proteinExistence type="inferred from homology"/>
<keyword evidence="5" id="KW-0496">Mitochondrion</keyword>
<keyword evidence="4 6" id="KW-0067">ATP-binding</keyword>
<dbReference type="InterPro" id="IPR003960">
    <property type="entry name" value="ATPase_AAA_CS"/>
</dbReference>
<keyword evidence="3" id="KW-0472">Membrane</keyword>
<evidence type="ECO:0000256" key="2">
    <source>
        <dbReference type="ARBA" id="ARBA00022741"/>
    </source>
</evidence>
<dbReference type="InterPro" id="IPR003593">
    <property type="entry name" value="AAA+_ATPase"/>
</dbReference>
<organism evidence="9">
    <name type="scientific">Lotharella globosa</name>
    <dbReference type="NCBI Taxonomy" id="91324"/>
    <lineage>
        <taxon>Eukaryota</taxon>
        <taxon>Sar</taxon>
        <taxon>Rhizaria</taxon>
        <taxon>Cercozoa</taxon>
        <taxon>Chlorarachniophyceae</taxon>
        <taxon>Lotharella</taxon>
    </lineage>
</organism>
<accession>A0A7S4DPX4</accession>
<dbReference type="GO" id="GO:0005524">
    <property type="term" value="F:ATP binding"/>
    <property type="evidence" value="ECO:0007669"/>
    <property type="project" value="UniProtKB-KW"/>
</dbReference>
<feature type="compositionally biased region" description="Basic and acidic residues" evidence="7">
    <location>
        <begin position="350"/>
        <end position="359"/>
    </location>
</feature>
<feature type="domain" description="AAA+ ATPase" evidence="8">
    <location>
        <begin position="73"/>
        <end position="210"/>
    </location>
</feature>
<dbReference type="Gene3D" id="3.40.50.300">
    <property type="entry name" value="P-loop containing nucleotide triphosphate hydrolases"/>
    <property type="match status" value="1"/>
</dbReference>
<name>A0A7S4DPX4_9EUKA</name>
<reference evidence="9" key="1">
    <citation type="submission" date="2021-01" db="EMBL/GenBank/DDBJ databases">
        <authorList>
            <person name="Corre E."/>
            <person name="Pelletier E."/>
            <person name="Niang G."/>
            <person name="Scheremetjew M."/>
            <person name="Finn R."/>
            <person name="Kale V."/>
            <person name="Holt S."/>
            <person name="Cochrane G."/>
            <person name="Meng A."/>
            <person name="Brown T."/>
            <person name="Cohen L."/>
        </authorList>
    </citation>
    <scope>NUCLEOTIDE SEQUENCE</scope>
    <source>
        <strain evidence="9">CCCM811</strain>
    </source>
</reference>
<dbReference type="InterPro" id="IPR051701">
    <property type="entry name" value="Mito_OM_Translocase_MSP1"/>
</dbReference>
<dbReference type="SUPFAM" id="SSF52540">
    <property type="entry name" value="P-loop containing nucleoside triphosphate hydrolases"/>
    <property type="match status" value="1"/>
</dbReference>
<evidence type="ECO:0000259" key="8">
    <source>
        <dbReference type="SMART" id="SM00382"/>
    </source>
</evidence>
<evidence type="ECO:0000256" key="6">
    <source>
        <dbReference type="RuleBase" id="RU003651"/>
    </source>
</evidence>
<evidence type="ECO:0000256" key="1">
    <source>
        <dbReference type="ARBA" id="ARBA00004572"/>
    </source>
</evidence>
<comment type="similarity">
    <text evidence="6">Belongs to the AAA ATPase family.</text>
</comment>
<evidence type="ECO:0000256" key="4">
    <source>
        <dbReference type="ARBA" id="ARBA00022840"/>
    </source>
</evidence>
<evidence type="ECO:0000256" key="5">
    <source>
        <dbReference type="ARBA" id="ARBA00023128"/>
    </source>
</evidence>
<dbReference type="GO" id="GO:0005741">
    <property type="term" value="C:mitochondrial outer membrane"/>
    <property type="evidence" value="ECO:0007669"/>
    <property type="project" value="UniProtKB-SubCell"/>
</dbReference>
<keyword evidence="3" id="KW-1000">Mitochondrion outer membrane</keyword>
<dbReference type="PROSITE" id="PS00674">
    <property type="entry name" value="AAA"/>
    <property type="match status" value="1"/>
</dbReference>
<evidence type="ECO:0000256" key="7">
    <source>
        <dbReference type="SAM" id="MobiDB-lite"/>
    </source>
</evidence>
<keyword evidence="2 6" id="KW-0547">Nucleotide-binding</keyword>
<dbReference type="Pfam" id="PF00004">
    <property type="entry name" value="AAA"/>
    <property type="match status" value="1"/>
</dbReference>
<evidence type="ECO:0000256" key="3">
    <source>
        <dbReference type="ARBA" id="ARBA00022787"/>
    </source>
</evidence>
<dbReference type="InterPro" id="IPR041569">
    <property type="entry name" value="AAA_lid_3"/>
</dbReference>
<dbReference type="InterPro" id="IPR027417">
    <property type="entry name" value="P-loop_NTPase"/>
</dbReference>
<dbReference type="EMBL" id="HBIV01019583">
    <property type="protein sequence ID" value="CAE0662579.1"/>
    <property type="molecule type" value="Transcribed_RNA"/>
</dbReference>
<evidence type="ECO:0000313" key="9">
    <source>
        <dbReference type="EMBL" id="CAE0662579.1"/>
    </source>
</evidence>
<gene>
    <name evidence="9" type="ORF">LGLO00237_LOCUS14180</name>
</gene>
<dbReference type="Pfam" id="PF17862">
    <property type="entry name" value="AAA_lid_3"/>
    <property type="match status" value="1"/>
</dbReference>
<sequence length="359" mass="40581">MQPELRARLQKNGYSAEMSDYEATMLQHITFPSEIDVNLDDIGGCELIKEAMEEIFILPFEKPEFFRGSLLCPPKGLLFYGSPGTGKTMMAKAICKTTGCTFFNIRISTIKSKWFGDSVKLINGLFTLAHKLQPSVIFLDEIDAFLHERSAGRDGDASLAMKAEFMSLWDGLISDKKSRVIVLGATNRPADIDKAILRRLPRQFEFKMPDQKAREQILAKILKESHLDELGEYDERPVSAAILAKLTAGYSGSDLLEMCKASALIPMKEYIRAKVQRKKGVQTNSSDAKSLRSLTYSDFVEAMHRVRPTGHSAKRYEHRRVARELFEDANINSRDDSKVRAVPTTNERTNGTRETRYRP</sequence>
<dbReference type="AlphaFoldDB" id="A0A7S4DPX4"/>
<dbReference type="Gene3D" id="1.10.8.60">
    <property type="match status" value="1"/>
</dbReference>
<dbReference type="PANTHER" id="PTHR45644:SF3">
    <property type="entry name" value="FI08533P-RELATED"/>
    <property type="match status" value="1"/>
</dbReference>
<protein>
    <recommendedName>
        <fullName evidence="8">AAA+ ATPase domain-containing protein</fullName>
    </recommendedName>
</protein>
<dbReference type="GO" id="GO:0016887">
    <property type="term" value="F:ATP hydrolysis activity"/>
    <property type="evidence" value="ECO:0007669"/>
    <property type="project" value="InterPro"/>
</dbReference>
<feature type="region of interest" description="Disordered" evidence="7">
    <location>
        <begin position="336"/>
        <end position="359"/>
    </location>
</feature>
<dbReference type="SMART" id="SM00382">
    <property type="entry name" value="AAA"/>
    <property type="match status" value="1"/>
</dbReference>
<comment type="subcellular location">
    <subcellularLocation>
        <location evidence="1">Mitochondrion outer membrane</location>
        <topology evidence="1">Single-pass membrane protein</topology>
    </subcellularLocation>
</comment>